<evidence type="ECO:0000256" key="2">
    <source>
        <dbReference type="ARBA" id="ARBA00010214"/>
    </source>
</evidence>
<dbReference type="GO" id="GO:0003919">
    <property type="term" value="F:FMN adenylyltransferase activity"/>
    <property type="evidence" value="ECO:0007669"/>
    <property type="project" value="UniProtKB-EC"/>
</dbReference>
<evidence type="ECO:0000256" key="5">
    <source>
        <dbReference type="ARBA" id="ARBA00022679"/>
    </source>
</evidence>
<feature type="domain" description="Riboflavin kinase" evidence="12">
    <location>
        <begin position="178"/>
        <end position="398"/>
    </location>
</feature>
<evidence type="ECO:0000256" key="10">
    <source>
        <dbReference type="ARBA" id="ARBA00047880"/>
    </source>
</evidence>
<evidence type="ECO:0000256" key="4">
    <source>
        <dbReference type="ARBA" id="ARBA00022643"/>
    </source>
</evidence>
<dbReference type="CDD" id="cd02064">
    <property type="entry name" value="FAD_synthetase_N"/>
    <property type="match status" value="1"/>
</dbReference>
<dbReference type="AlphaFoldDB" id="A0A921E740"/>
<proteinExistence type="inferred from homology"/>
<reference evidence="13" key="2">
    <citation type="submission" date="2021-09" db="EMBL/GenBank/DDBJ databases">
        <authorList>
            <person name="Gilroy R."/>
        </authorList>
    </citation>
    <scope>NUCLEOTIDE SEQUENCE</scope>
    <source>
        <strain evidence="13">4100</strain>
    </source>
</reference>
<dbReference type="SUPFAM" id="SSF52374">
    <property type="entry name" value="Nucleotidylyl transferase"/>
    <property type="match status" value="1"/>
</dbReference>
<keyword evidence="4" id="KW-0288">FMN</keyword>
<keyword evidence="6 13" id="KW-0548">Nucleotidyltransferase</keyword>
<evidence type="ECO:0000259" key="12">
    <source>
        <dbReference type="SMART" id="SM00904"/>
    </source>
</evidence>
<name>A0A921E740_9BACT</name>
<dbReference type="Pfam" id="PF01687">
    <property type="entry name" value="Flavokinase"/>
    <property type="match status" value="1"/>
</dbReference>
<dbReference type="GO" id="GO:0009398">
    <property type="term" value="P:FMN biosynthetic process"/>
    <property type="evidence" value="ECO:0007669"/>
    <property type="project" value="TreeGrafter"/>
</dbReference>
<evidence type="ECO:0000256" key="1">
    <source>
        <dbReference type="ARBA" id="ARBA00004726"/>
    </source>
</evidence>
<gene>
    <name evidence="13" type="ORF">K8V47_01385</name>
</gene>
<dbReference type="GO" id="GO:0009231">
    <property type="term" value="P:riboflavin biosynthetic process"/>
    <property type="evidence" value="ECO:0007669"/>
    <property type="project" value="InterPro"/>
</dbReference>
<comment type="pathway">
    <text evidence="1">Cofactor biosynthesis; FAD biosynthesis; FAD from FMN: step 1/1.</text>
</comment>
<dbReference type="Gene3D" id="3.40.50.620">
    <property type="entry name" value="HUPs"/>
    <property type="match status" value="1"/>
</dbReference>
<dbReference type="InterPro" id="IPR023465">
    <property type="entry name" value="Riboflavin_kinase_dom_sf"/>
</dbReference>
<protein>
    <submittedName>
        <fullName evidence="13">Bifunctional riboflavin kinase/FMN adenylyltransferase</fullName>
    </submittedName>
</protein>
<dbReference type="SUPFAM" id="SSF82114">
    <property type="entry name" value="Riboflavin kinase-like"/>
    <property type="match status" value="2"/>
</dbReference>
<evidence type="ECO:0000256" key="3">
    <source>
        <dbReference type="ARBA" id="ARBA00022630"/>
    </source>
</evidence>
<comment type="similarity">
    <text evidence="2">Belongs to the RibF family.</text>
</comment>
<dbReference type="InterPro" id="IPR023468">
    <property type="entry name" value="Riboflavin_kinase"/>
</dbReference>
<keyword evidence="13" id="KW-0418">Kinase</keyword>
<dbReference type="GO" id="GO:0005524">
    <property type="term" value="F:ATP binding"/>
    <property type="evidence" value="ECO:0007669"/>
    <property type="project" value="UniProtKB-KW"/>
</dbReference>
<sequence>MSQQPSYPTARRIAAIGTFDGVHLGHRAVVDYLVEEGTRRGLVPAVVTFSSHPLAVVRPERVPLALCTLEQRILRLNEAGVHDVIVLPFDEKLRRMTARDFIAFLHAGYGVEAIVLGFNNSFGSDRLKEFDGYVDAASTIGVEILQAPRYEYSGFGEASSTAIRHLIASGDVAMASRLLGHAVSLSGQVIGGRRIGRTIGFPTANLQIDPSCAIPAEGVYACRACVVGTDKDSAGFVPSFATATSAVAAPDAVIDATADVGADGVKVVLVVDATADGSTVSAAAGVADADVPPVSSVPHVPPVPDEGADSSPSGFRVLSDLPCYPAMVNIGRRPTVDSSAKPQLTVEAHLIGFEGNLYGSRLDVEFLHRLRSEQKFDSLASLISQLEADKVATLQCLSAPSITD</sequence>
<dbReference type="Pfam" id="PF06574">
    <property type="entry name" value="FAD_syn"/>
    <property type="match status" value="1"/>
</dbReference>
<evidence type="ECO:0000256" key="8">
    <source>
        <dbReference type="ARBA" id="ARBA00022827"/>
    </source>
</evidence>
<evidence type="ECO:0000313" key="14">
    <source>
        <dbReference type="Proteomes" id="UP000711407"/>
    </source>
</evidence>
<dbReference type="Proteomes" id="UP000711407">
    <property type="component" value="Unassembled WGS sequence"/>
</dbReference>
<comment type="caution">
    <text evidence="13">The sequence shown here is derived from an EMBL/GenBank/DDBJ whole genome shotgun (WGS) entry which is preliminary data.</text>
</comment>
<dbReference type="InterPro" id="IPR015864">
    <property type="entry name" value="FAD_synthase"/>
</dbReference>
<organism evidence="13 14">
    <name type="scientific">Candidatus Amulumruptor caecigallinarius</name>
    <dbReference type="NCBI Taxonomy" id="2109911"/>
    <lineage>
        <taxon>Bacteria</taxon>
        <taxon>Pseudomonadati</taxon>
        <taxon>Bacteroidota</taxon>
        <taxon>Bacteroidia</taxon>
        <taxon>Bacteroidales</taxon>
        <taxon>Muribaculaceae</taxon>
        <taxon>Candidatus Amulumruptor</taxon>
    </lineage>
</organism>
<accession>A0A921E740</accession>
<keyword evidence="9" id="KW-0067">ATP-binding</keyword>
<dbReference type="PANTHER" id="PTHR22749:SF6">
    <property type="entry name" value="RIBOFLAVIN KINASE"/>
    <property type="match status" value="1"/>
</dbReference>
<dbReference type="InterPro" id="IPR015865">
    <property type="entry name" value="Riboflavin_kinase_bac/euk"/>
</dbReference>
<keyword evidence="8" id="KW-0274">FAD</keyword>
<reference evidence="13" key="1">
    <citation type="journal article" date="2021" name="PeerJ">
        <title>Extensive microbial diversity within the chicken gut microbiome revealed by metagenomics and culture.</title>
        <authorList>
            <person name="Gilroy R."/>
            <person name="Ravi A."/>
            <person name="Getino M."/>
            <person name="Pursley I."/>
            <person name="Horton D.L."/>
            <person name="Alikhan N.F."/>
            <person name="Baker D."/>
            <person name="Gharbi K."/>
            <person name="Hall N."/>
            <person name="Watson M."/>
            <person name="Adriaenssens E.M."/>
            <person name="Foster-Nyarko E."/>
            <person name="Jarju S."/>
            <person name="Secka A."/>
            <person name="Antonio M."/>
            <person name="Oren A."/>
            <person name="Chaudhuri R.R."/>
            <person name="La Ragione R."/>
            <person name="Hildebrand F."/>
            <person name="Pallen M.J."/>
        </authorList>
    </citation>
    <scope>NUCLEOTIDE SEQUENCE</scope>
    <source>
        <strain evidence="13">4100</strain>
    </source>
</reference>
<evidence type="ECO:0000256" key="11">
    <source>
        <dbReference type="ARBA" id="ARBA00049494"/>
    </source>
</evidence>
<dbReference type="GO" id="GO:0008531">
    <property type="term" value="F:riboflavin kinase activity"/>
    <property type="evidence" value="ECO:0007669"/>
    <property type="project" value="UniProtKB-EC"/>
</dbReference>
<evidence type="ECO:0000256" key="6">
    <source>
        <dbReference type="ARBA" id="ARBA00022695"/>
    </source>
</evidence>
<evidence type="ECO:0000256" key="7">
    <source>
        <dbReference type="ARBA" id="ARBA00022741"/>
    </source>
</evidence>
<comment type="catalytic activity">
    <reaction evidence="10">
        <text>riboflavin + ATP = FMN + ADP + H(+)</text>
        <dbReference type="Rhea" id="RHEA:14357"/>
        <dbReference type="ChEBI" id="CHEBI:15378"/>
        <dbReference type="ChEBI" id="CHEBI:30616"/>
        <dbReference type="ChEBI" id="CHEBI:57986"/>
        <dbReference type="ChEBI" id="CHEBI:58210"/>
        <dbReference type="ChEBI" id="CHEBI:456216"/>
        <dbReference type="EC" id="2.7.1.26"/>
    </reaction>
</comment>
<dbReference type="SMART" id="SM00904">
    <property type="entry name" value="Flavokinase"/>
    <property type="match status" value="1"/>
</dbReference>
<dbReference type="PANTHER" id="PTHR22749">
    <property type="entry name" value="RIBOFLAVIN KINASE/FMN ADENYLYLTRANSFERASE"/>
    <property type="match status" value="1"/>
</dbReference>
<evidence type="ECO:0000256" key="9">
    <source>
        <dbReference type="ARBA" id="ARBA00022840"/>
    </source>
</evidence>
<evidence type="ECO:0000313" key="13">
    <source>
        <dbReference type="EMBL" id="HJE38405.1"/>
    </source>
</evidence>
<keyword evidence="7" id="KW-0547">Nucleotide-binding</keyword>
<keyword evidence="5" id="KW-0808">Transferase</keyword>
<dbReference type="EMBL" id="DYXT01000011">
    <property type="protein sequence ID" value="HJE38405.1"/>
    <property type="molecule type" value="Genomic_DNA"/>
</dbReference>
<comment type="catalytic activity">
    <reaction evidence="11">
        <text>FMN + ATP + H(+) = FAD + diphosphate</text>
        <dbReference type="Rhea" id="RHEA:17237"/>
        <dbReference type="ChEBI" id="CHEBI:15378"/>
        <dbReference type="ChEBI" id="CHEBI:30616"/>
        <dbReference type="ChEBI" id="CHEBI:33019"/>
        <dbReference type="ChEBI" id="CHEBI:57692"/>
        <dbReference type="ChEBI" id="CHEBI:58210"/>
        <dbReference type="EC" id="2.7.7.2"/>
    </reaction>
</comment>
<dbReference type="InterPro" id="IPR014729">
    <property type="entry name" value="Rossmann-like_a/b/a_fold"/>
</dbReference>
<keyword evidence="3" id="KW-0285">Flavoprotein</keyword>
<dbReference type="Gene3D" id="2.40.30.30">
    <property type="entry name" value="Riboflavin kinase-like"/>
    <property type="match status" value="1"/>
</dbReference>